<evidence type="ECO:0000313" key="3">
    <source>
        <dbReference type="Proteomes" id="UP000800235"/>
    </source>
</evidence>
<protein>
    <recommendedName>
        <fullName evidence="4">DUF3176 domain containing protein</fullName>
    </recommendedName>
</protein>
<dbReference type="EMBL" id="MU007035">
    <property type="protein sequence ID" value="KAF2430987.1"/>
    <property type="molecule type" value="Genomic_DNA"/>
</dbReference>
<evidence type="ECO:0008006" key="4">
    <source>
        <dbReference type="Google" id="ProtNLM"/>
    </source>
</evidence>
<dbReference type="AlphaFoldDB" id="A0A9P4TZK2"/>
<dbReference type="Proteomes" id="UP000800235">
    <property type="component" value="Unassembled WGS sequence"/>
</dbReference>
<keyword evidence="1" id="KW-0812">Transmembrane</keyword>
<dbReference type="InterPro" id="IPR021514">
    <property type="entry name" value="DUF3176"/>
</dbReference>
<keyword evidence="1" id="KW-0472">Membrane</keyword>
<organism evidence="2 3">
    <name type="scientific">Tothia fuscella</name>
    <dbReference type="NCBI Taxonomy" id="1048955"/>
    <lineage>
        <taxon>Eukaryota</taxon>
        <taxon>Fungi</taxon>
        <taxon>Dikarya</taxon>
        <taxon>Ascomycota</taxon>
        <taxon>Pezizomycotina</taxon>
        <taxon>Dothideomycetes</taxon>
        <taxon>Pleosporomycetidae</taxon>
        <taxon>Venturiales</taxon>
        <taxon>Cylindrosympodiaceae</taxon>
        <taxon>Tothia</taxon>
    </lineage>
</organism>
<evidence type="ECO:0000256" key="1">
    <source>
        <dbReference type="SAM" id="Phobius"/>
    </source>
</evidence>
<proteinExistence type="predicted"/>
<evidence type="ECO:0000313" key="2">
    <source>
        <dbReference type="EMBL" id="KAF2430987.1"/>
    </source>
</evidence>
<keyword evidence="1" id="KW-1133">Transmembrane helix</keyword>
<comment type="caution">
    <text evidence="2">The sequence shown here is derived from an EMBL/GenBank/DDBJ whole genome shotgun (WGS) entry which is preliminary data.</text>
</comment>
<gene>
    <name evidence="2" type="ORF">EJ08DRAFT_660400</name>
</gene>
<accession>A0A9P4TZK2</accession>
<name>A0A9P4TZK2_9PEZI</name>
<dbReference type="Pfam" id="PF11374">
    <property type="entry name" value="DUF3176"/>
    <property type="match status" value="1"/>
</dbReference>
<sequence>MPNPQVDSDHGLEQQNLSRSSTLCSFDSSKVYRTVNHRDEKLSQDSFHASFVAKFRPQGLFEDVDLNQSALSSTHQQIPWYRRLSDLVANWWLGELFSWVLAATCMGTIALLLGLYDGQTMPANWPLEVTLNAYISILAAVAKYSLAVPVDEALGQLKYLWFCEGQPKKLLDYERFDDASRGPWGSLALLLHNKGRQLIATPQRPTLNGRSSVPRSVRFNTKEPYEYINGTRTIIPDLSLMMQVEPYFYGNGSIPSIQPFCPTAKCTWPTFQTLGVCSACEDVTELLEFACLNETGSWRDDNSIYRNATSPGVACGWFLNATGNSPVLMSGYALDNKTRAPTKALISRQLRLMDFVNPLWGGSLRFKATKDVIFDWMTVASSSGDSVYANQTPIATECVLHWCSKSISAAYEDGRYNEEVISTSVNESGHSMFNGFNTSIKNSKVVHLNYLQDIHITPPGQQFSLSVSNVSHLQGWITLAQYAPSHMTQSDSTAIPQIQFWTPSEDGPTSVKPLQSSESPWAPPHNVSLHVANLARGLTQLIRSYSNSTDPVLGYGSMETYFQIRWAWFALPVILLVSTLIFLVITIWRGRELDVWKNSSIAALANGLDMDTQRHLSSSGKLRDMLDKASDVEISLVSATDWHGLRSSSTFSRQQRKGLGKVGDI</sequence>
<dbReference type="PANTHER" id="PTHR35394">
    <property type="entry name" value="DUF3176 DOMAIN-CONTAINING PROTEIN"/>
    <property type="match status" value="1"/>
</dbReference>
<feature type="transmembrane region" description="Helical" evidence="1">
    <location>
        <begin position="566"/>
        <end position="588"/>
    </location>
</feature>
<keyword evidence="3" id="KW-1185">Reference proteome</keyword>
<reference evidence="2" key="1">
    <citation type="journal article" date="2020" name="Stud. Mycol.">
        <title>101 Dothideomycetes genomes: a test case for predicting lifestyles and emergence of pathogens.</title>
        <authorList>
            <person name="Haridas S."/>
            <person name="Albert R."/>
            <person name="Binder M."/>
            <person name="Bloem J."/>
            <person name="Labutti K."/>
            <person name="Salamov A."/>
            <person name="Andreopoulos B."/>
            <person name="Baker S."/>
            <person name="Barry K."/>
            <person name="Bills G."/>
            <person name="Bluhm B."/>
            <person name="Cannon C."/>
            <person name="Castanera R."/>
            <person name="Culley D."/>
            <person name="Daum C."/>
            <person name="Ezra D."/>
            <person name="Gonzalez J."/>
            <person name="Henrissat B."/>
            <person name="Kuo A."/>
            <person name="Liang C."/>
            <person name="Lipzen A."/>
            <person name="Lutzoni F."/>
            <person name="Magnuson J."/>
            <person name="Mondo S."/>
            <person name="Nolan M."/>
            <person name="Ohm R."/>
            <person name="Pangilinan J."/>
            <person name="Park H.-J."/>
            <person name="Ramirez L."/>
            <person name="Alfaro M."/>
            <person name="Sun H."/>
            <person name="Tritt A."/>
            <person name="Yoshinaga Y."/>
            <person name="Zwiers L.-H."/>
            <person name="Turgeon B."/>
            <person name="Goodwin S."/>
            <person name="Spatafora J."/>
            <person name="Crous P."/>
            <person name="Grigoriev I."/>
        </authorList>
    </citation>
    <scope>NUCLEOTIDE SEQUENCE</scope>
    <source>
        <strain evidence="2">CBS 130266</strain>
    </source>
</reference>
<feature type="transmembrane region" description="Helical" evidence="1">
    <location>
        <begin position="96"/>
        <end position="115"/>
    </location>
</feature>
<dbReference type="PANTHER" id="PTHR35394:SF5">
    <property type="entry name" value="DUF3176 DOMAIN-CONTAINING PROTEIN"/>
    <property type="match status" value="1"/>
</dbReference>
<dbReference type="OrthoDB" id="5242705at2759"/>